<gene>
    <name evidence="1" type="ORF">MLD38_027767</name>
</gene>
<evidence type="ECO:0000313" key="2">
    <source>
        <dbReference type="Proteomes" id="UP001057402"/>
    </source>
</evidence>
<sequence>MVGTARGLAYLHHGVQPAIIRRYIKASNILLDEDHEPKLADFGLTKLKADGHSRISTRVSGTLGYVAPEYALYCQVLESCSSTVLEWCFPRS</sequence>
<proteinExistence type="predicted"/>
<reference evidence="2" key="1">
    <citation type="journal article" date="2023" name="Front. Plant Sci.">
        <title>Chromosomal-level genome assembly of Melastoma candidum provides insights into trichome evolution.</title>
        <authorList>
            <person name="Zhong Y."/>
            <person name="Wu W."/>
            <person name="Sun C."/>
            <person name="Zou P."/>
            <person name="Liu Y."/>
            <person name="Dai S."/>
            <person name="Zhou R."/>
        </authorList>
    </citation>
    <scope>NUCLEOTIDE SEQUENCE [LARGE SCALE GENOMIC DNA]</scope>
</reference>
<accession>A0ACB9P5U3</accession>
<protein>
    <submittedName>
        <fullName evidence="1">Uncharacterized protein</fullName>
    </submittedName>
</protein>
<name>A0ACB9P5U3_9MYRT</name>
<comment type="caution">
    <text evidence="1">The sequence shown here is derived from an EMBL/GenBank/DDBJ whole genome shotgun (WGS) entry which is preliminary data.</text>
</comment>
<dbReference type="Proteomes" id="UP001057402">
    <property type="component" value="Chromosome 7"/>
</dbReference>
<dbReference type="EMBL" id="CM042886">
    <property type="protein sequence ID" value="KAI4343239.1"/>
    <property type="molecule type" value="Genomic_DNA"/>
</dbReference>
<organism evidence="1 2">
    <name type="scientific">Melastoma candidum</name>
    <dbReference type="NCBI Taxonomy" id="119954"/>
    <lineage>
        <taxon>Eukaryota</taxon>
        <taxon>Viridiplantae</taxon>
        <taxon>Streptophyta</taxon>
        <taxon>Embryophyta</taxon>
        <taxon>Tracheophyta</taxon>
        <taxon>Spermatophyta</taxon>
        <taxon>Magnoliopsida</taxon>
        <taxon>eudicotyledons</taxon>
        <taxon>Gunneridae</taxon>
        <taxon>Pentapetalae</taxon>
        <taxon>rosids</taxon>
        <taxon>malvids</taxon>
        <taxon>Myrtales</taxon>
        <taxon>Melastomataceae</taxon>
        <taxon>Melastomatoideae</taxon>
        <taxon>Melastomateae</taxon>
        <taxon>Melastoma</taxon>
    </lineage>
</organism>
<keyword evidence="2" id="KW-1185">Reference proteome</keyword>
<evidence type="ECO:0000313" key="1">
    <source>
        <dbReference type="EMBL" id="KAI4343239.1"/>
    </source>
</evidence>